<evidence type="ECO:0000313" key="1">
    <source>
        <dbReference type="EMBL" id="KAF9521000.1"/>
    </source>
</evidence>
<evidence type="ECO:0000313" key="2">
    <source>
        <dbReference type="Proteomes" id="UP000886523"/>
    </source>
</evidence>
<dbReference type="AlphaFoldDB" id="A0A9P6BBG2"/>
<organism evidence="1 2">
    <name type="scientific">Hydnum rufescens UP504</name>
    <dbReference type="NCBI Taxonomy" id="1448309"/>
    <lineage>
        <taxon>Eukaryota</taxon>
        <taxon>Fungi</taxon>
        <taxon>Dikarya</taxon>
        <taxon>Basidiomycota</taxon>
        <taxon>Agaricomycotina</taxon>
        <taxon>Agaricomycetes</taxon>
        <taxon>Cantharellales</taxon>
        <taxon>Hydnaceae</taxon>
        <taxon>Hydnum</taxon>
    </lineage>
</organism>
<comment type="caution">
    <text evidence="1">The sequence shown here is derived from an EMBL/GenBank/DDBJ whole genome shotgun (WGS) entry which is preliminary data.</text>
</comment>
<dbReference type="EMBL" id="MU128909">
    <property type="protein sequence ID" value="KAF9521000.1"/>
    <property type="molecule type" value="Genomic_DNA"/>
</dbReference>
<reference evidence="1" key="1">
    <citation type="journal article" date="2020" name="Nat. Commun.">
        <title>Large-scale genome sequencing of mycorrhizal fungi provides insights into the early evolution of symbiotic traits.</title>
        <authorList>
            <person name="Miyauchi S."/>
            <person name="Kiss E."/>
            <person name="Kuo A."/>
            <person name="Drula E."/>
            <person name="Kohler A."/>
            <person name="Sanchez-Garcia M."/>
            <person name="Morin E."/>
            <person name="Andreopoulos B."/>
            <person name="Barry K.W."/>
            <person name="Bonito G."/>
            <person name="Buee M."/>
            <person name="Carver A."/>
            <person name="Chen C."/>
            <person name="Cichocki N."/>
            <person name="Clum A."/>
            <person name="Culley D."/>
            <person name="Crous P.W."/>
            <person name="Fauchery L."/>
            <person name="Girlanda M."/>
            <person name="Hayes R.D."/>
            <person name="Keri Z."/>
            <person name="LaButti K."/>
            <person name="Lipzen A."/>
            <person name="Lombard V."/>
            <person name="Magnuson J."/>
            <person name="Maillard F."/>
            <person name="Murat C."/>
            <person name="Nolan M."/>
            <person name="Ohm R.A."/>
            <person name="Pangilinan J."/>
            <person name="Pereira M.F."/>
            <person name="Perotto S."/>
            <person name="Peter M."/>
            <person name="Pfister S."/>
            <person name="Riley R."/>
            <person name="Sitrit Y."/>
            <person name="Stielow J.B."/>
            <person name="Szollosi G."/>
            <person name="Zifcakova L."/>
            <person name="Stursova M."/>
            <person name="Spatafora J.W."/>
            <person name="Tedersoo L."/>
            <person name="Vaario L.M."/>
            <person name="Yamada A."/>
            <person name="Yan M."/>
            <person name="Wang P."/>
            <person name="Xu J."/>
            <person name="Bruns T."/>
            <person name="Baldrian P."/>
            <person name="Vilgalys R."/>
            <person name="Dunand C."/>
            <person name="Henrissat B."/>
            <person name="Grigoriev I.V."/>
            <person name="Hibbett D."/>
            <person name="Nagy L.G."/>
            <person name="Martin F.M."/>
        </authorList>
    </citation>
    <scope>NUCLEOTIDE SEQUENCE</scope>
    <source>
        <strain evidence="1">UP504</strain>
    </source>
</reference>
<name>A0A9P6BBG2_9AGAM</name>
<sequence length="110" mass="12359">MVIRIKGDIPVRRNTRLVPQRDIYPASKIKLTKVKESTGYATQATSDHNRRDVYLFVGRLIFKRGKTSALRHLGGLSVPCIAMVSMPGVPYTYLKASSWGLGIRPRQAFL</sequence>
<dbReference type="Proteomes" id="UP000886523">
    <property type="component" value="Unassembled WGS sequence"/>
</dbReference>
<protein>
    <submittedName>
        <fullName evidence="1">Uncharacterized protein</fullName>
    </submittedName>
</protein>
<keyword evidence="2" id="KW-1185">Reference proteome</keyword>
<accession>A0A9P6BBG2</accession>
<gene>
    <name evidence="1" type="ORF">BS47DRAFT_3645</name>
</gene>
<proteinExistence type="predicted"/>